<comment type="caution">
    <text evidence="4">The sequence shown here is derived from an EMBL/GenBank/DDBJ whole genome shotgun (WGS) entry which is preliminary data.</text>
</comment>
<name>A0A7C2TK22_9BACT</name>
<dbReference type="InterPro" id="IPR026888">
    <property type="entry name" value="AcetylCoA_hyd_C"/>
</dbReference>
<evidence type="ECO:0000256" key="1">
    <source>
        <dbReference type="ARBA" id="ARBA00009632"/>
    </source>
</evidence>
<feature type="domain" description="N-acetyltransferase" evidence="3">
    <location>
        <begin position="471"/>
        <end position="626"/>
    </location>
</feature>
<dbReference type="Pfam" id="PF02550">
    <property type="entry name" value="AcetylCoA_hydro"/>
    <property type="match status" value="1"/>
</dbReference>
<dbReference type="PANTHER" id="PTHR21432">
    <property type="entry name" value="ACETYL-COA HYDROLASE-RELATED"/>
    <property type="match status" value="1"/>
</dbReference>
<keyword evidence="2" id="KW-0808">Transferase</keyword>
<comment type="similarity">
    <text evidence="1">Belongs to the acetyl-CoA hydrolase/transferase family.</text>
</comment>
<dbReference type="AlphaFoldDB" id="A0A7C2TK22"/>
<dbReference type="EMBL" id="DSDS01000138">
    <property type="protein sequence ID" value="HET98245.1"/>
    <property type="molecule type" value="Genomic_DNA"/>
</dbReference>
<sequence length="626" mass="69463">MTTHLQTTIDPDWRQRYRDLLCGPDQALSRLKPGQRVFIGTACAEPSALVQALTRRAGELADVEIVQVLTKGDASYTAKQLHNCFHINSFFIGRAIREHIQQGLGDYTPILLSDIPRLFSSGQLPIDVALIQVSEPDNRGKVSLGISVDVVKSATENASMVIAQVNPRMPRTLGDSFIDIYDIDLLVEVEEEIIERQSTVPTPAARQIEEHIAALIEDGSTLEFGIGHIPHSLVEFLRDKRDLGIHTEMVTDSILELIEAGAISGARKTTDRGRIVTSFCMGSRKLYDFVDNNPLFSFRPTEYVNDPHIISRQHKMVAINMALEVDLTGQVCADSLGSCFFSGIGGQIDFNRGAASAVGGKAVIALESTAKNGEVSQIVTHLTPGAGVVTTRGEAHYIVTEYGVAYLHGKSVQERAMALISIAHPKFREKLFHEALAAKYLRRELADLDGRLLMVSQEMQTSTLLDDGTQISFRPVHPTDEPRMRDLLYALSQETLYYRFMSASGRFAHQEIQNFVYIDHRKDAAIVGTVPEAHGEDIIAVGRYYLDEKTNRAEVAFVIRDEWQNRGIGTFLFKHLVGIAKHNGIAGFTAEVLRDNRRMQAIFNHSGYTVQSKVEGDVYSYSIDFG</sequence>
<dbReference type="SUPFAM" id="SSF55729">
    <property type="entry name" value="Acyl-CoA N-acyltransferases (Nat)"/>
    <property type="match status" value="1"/>
</dbReference>
<dbReference type="CDD" id="cd04301">
    <property type="entry name" value="NAT_SF"/>
    <property type="match status" value="1"/>
</dbReference>
<organism evidence="4">
    <name type="scientific">Desulfurivibrio alkaliphilus</name>
    <dbReference type="NCBI Taxonomy" id="427923"/>
    <lineage>
        <taxon>Bacteria</taxon>
        <taxon>Pseudomonadati</taxon>
        <taxon>Thermodesulfobacteriota</taxon>
        <taxon>Desulfobulbia</taxon>
        <taxon>Desulfobulbales</taxon>
        <taxon>Desulfobulbaceae</taxon>
        <taxon>Desulfurivibrio</taxon>
    </lineage>
</organism>
<dbReference type="InterPro" id="IPR016181">
    <property type="entry name" value="Acyl_CoA_acyltransferase"/>
</dbReference>
<dbReference type="GO" id="GO:0008775">
    <property type="term" value="F:acetate CoA-transferase activity"/>
    <property type="evidence" value="ECO:0007669"/>
    <property type="project" value="InterPro"/>
</dbReference>
<dbReference type="InterPro" id="IPR038460">
    <property type="entry name" value="AcetylCoA_hyd_C_sf"/>
</dbReference>
<dbReference type="GO" id="GO:0016747">
    <property type="term" value="F:acyltransferase activity, transferring groups other than amino-acyl groups"/>
    <property type="evidence" value="ECO:0007669"/>
    <property type="project" value="InterPro"/>
</dbReference>
<dbReference type="InterPro" id="IPR037171">
    <property type="entry name" value="NagB/RpiA_transferase-like"/>
</dbReference>
<dbReference type="Proteomes" id="UP000885986">
    <property type="component" value="Unassembled WGS sequence"/>
</dbReference>
<dbReference type="Gene3D" id="3.40.1080.10">
    <property type="entry name" value="Glutaconate Coenzyme A-transferase"/>
    <property type="match status" value="1"/>
</dbReference>
<dbReference type="PROSITE" id="PS51186">
    <property type="entry name" value="GNAT"/>
    <property type="match status" value="1"/>
</dbReference>
<proteinExistence type="inferred from homology"/>
<dbReference type="InterPro" id="IPR003702">
    <property type="entry name" value="ActCoA_hydro_N"/>
</dbReference>
<protein>
    <submittedName>
        <fullName evidence="4">GNAT family N-acetyltransferase</fullName>
    </submittedName>
</protein>
<dbReference type="Pfam" id="PF13336">
    <property type="entry name" value="AcetylCoA_hyd_C"/>
    <property type="match status" value="1"/>
</dbReference>
<evidence type="ECO:0000256" key="2">
    <source>
        <dbReference type="ARBA" id="ARBA00022679"/>
    </source>
</evidence>
<dbReference type="InterPro" id="IPR000182">
    <property type="entry name" value="GNAT_dom"/>
</dbReference>
<gene>
    <name evidence="4" type="ORF">ENN98_06075</name>
</gene>
<dbReference type="Pfam" id="PF00583">
    <property type="entry name" value="Acetyltransf_1"/>
    <property type="match status" value="1"/>
</dbReference>
<dbReference type="Gene3D" id="3.30.750.70">
    <property type="entry name" value="4-hydroxybutyrate coenzyme like domains"/>
    <property type="match status" value="1"/>
</dbReference>
<evidence type="ECO:0000313" key="4">
    <source>
        <dbReference type="EMBL" id="HET98245.1"/>
    </source>
</evidence>
<dbReference type="Gene3D" id="3.40.630.30">
    <property type="match status" value="1"/>
</dbReference>
<evidence type="ECO:0000259" key="3">
    <source>
        <dbReference type="PROSITE" id="PS51186"/>
    </source>
</evidence>
<reference evidence="4" key="1">
    <citation type="journal article" date="2020" name="mSystems">
        <title>Genome- and Community-Level Interaction Insights into Carbon Utilization and Element Cycling Functions of Hydrothermarchaeota in Hydrothermal Sediment.</title>
        <authorList>
            <person name="Zhou Z."/>
            <person name="Liu Y."/>
            <person name="Xu W."/>
            <person name="Pan J."/>
            <person name="Luo Z.H."/>
            <person name="Li M."/>
        </authorList>
    </citation>
    <scope>NUCLEOTIDE SEQUENCE [LARGE SCALE GENOMIC DNA]</scope>
    <source>
        <strain evidence="4">SpSt-1224</strain>
    </source>
</reference>
<dbReference type="Gene3D" id="3.40.1080.20">
    <property type="entry name" value="Acetyl-CoA hydrolase/transferase C-terminal domain"/>
    <property type="match status" value="1"/>
</dbReference>
<dbReference type="PANTHER" id="PTHR21432:SF20">
    <property type="entry name" value="ACETYL-COA HYDROLASE"/>
    <property type="match status" value="1"/>
</dbReference>
<accession>A0A7C2TK22</accession>
<dbReference type="InterPro" id="IPR046433">
    <property type="entry name" value="ActCoA_hydro"/>
</dbReference>
<dbReference type="SUPFAM" id="SSF100950">
    <property type="entry name" value="NagB/RpiA/CoA transferase-like"/>
    <property type="match status" value="2"/>
</dbReference>
<dbReference type="GO" id="GO:0006083">
    <property type="term" value="P:acetate metabolic process"/>
    <property type="evidence" value="ECO:0007669"/>
    <property type="project" value="InterPro"/>
</dbReference>